<dbReference type="AlphaFoldDB" id="A0AAJ7BTC7"/>
<accession>A0AAJ7BTC7</accession>
<comment type="similarity">
    <text evidence="2 8">Belongs to the WD repeat ARPC1 family.</text>
</comment>
<keyword evidence="3 8" id="KW-0963">Cytoplasm</keyword>
<evidence type="ECO:0000256" key="2">
    <source>
        <dbReference type="ARBA" id="ARBA00006260"/>
    </source>
</evidence>
<dbReference type="GO" id="GO:0005885">
    <property type="term" value="C:Arp2/3 protein complex"/>
    <property type="evidence" value="ECO:0007669"/>
    <property type="project" value="UniProtKB-UniRule"/>
</dbReference>
<dbReference type="RefSeq" id="XP_015593789.1">
    <property type="nucleotide sequence ID" value="XM_015738303.2"/>
</dbReference>
<dbReference type="GO" id="GO:0034314">
    <property type="term" value="P:Arp2/3 complex-mediated actin nucleation"/>
    <property type="evidence" value="ECO:0007669"/>
    <property type="project" value="UniProtKB-UniRule"/>
</dbReference>
<keyword evidence="4 9" id="KW-0853">WD repeat</keyword>
<dbReference type="Proteomes" id="UP000694920">
    <property type="component" value="Unplaced"/>
</dbReference>
<dbReference type="PANTHER" id="PTHR10709:SF2">
    <property type="entry name" value="ACTIN-RELATED PROTEIN 2_3 COMPLEX SUBUNIT"/>
    <property type="match status" value="1"/>
</dbReference>
<evidence type="ECO:0000313" key="11">
    <source>
        <dbReference type="RefSeq" id="XP_015593789.1"/>
    </source>
</evidence>
<keyword evidence="6 8" id="KW-0009">Actin-binding</keyword>
<dbReference type="GeneID" id="107267066"/>
<evidence type="ECO:0000313" key="10">
    <source>
        <dbReference type="Proteomes" id="UP000694920"/>
    </source>
</evidence>
<proteinExistence type="inferred from homology"/>
<dbReference type="KEGG" id="ccin:107267066"/>
<dbReference type="InterPro" id="IPR001680">
    <property type="entry name" value="WD40_rpt"/>
</dbReference>
<sequence>MTEAHNFEANAISCHAWNKDGKEVAFCPSNNDVHVYKRTPGGWKVHEILQKHDLRVMGLDWAPNTNRIVTCSADRNAYVWTQGEDGKWIPAWVLLRTNRAATCVKWSPQENKFAVGTGDRVISVCHFASENNWWVSKHIKRPLRSTVTCLDWHPDNQVLVAGSTDYKVRVFSAYIKDMEEAPERGAWGCQPNLGSLLAEFPNSPNGGGWVHAVAFSPCGNKICWVAHNSSICVADATKGNTVVRLFTEHLPFTSCIWVGSNSIIAGGHSCMPLLYSVDDNGQIYFVSNLDSMQKKETSGISAMRKFQSLDRQARTESSEDNLDSIHQNTITSIRKLSPTEFSTSSLDGQLVLWDLKLLENSIAGLKIV</sequence>
<comment type="function">
    <text evidence="8">Functions as component of the Arp2/3 complex which is involved in regulation of actin polymerization and together with an activating nucleation-promoting factor (NPF) mediates the formation of branched actin networks.</text>
</comment>
<dbReference type="SUPFAM" id="SSF50978">
    <property type="entry name" value="WD40 repeat-like"/>
    <property type="match status" value="1"/>
</dbReference>
<evidence type="ECO:0000256" key="9">
    <source>
        <dbReference type="PROSITE-ProRule" id="PRU00221"/>
    </source>
</evidence>
<evidence type="ECO:0000256" key="3">
    <source>
        <dbReference type="ARBA" id="ARBA00022490"/>
    </source>
</evidence>
<dbReference type="CTD" id="34793"/>
<evidence type="ECO:0000256" key="6">
    <source>
        <dbReference type="ARBA" id="ARBA00023203"/>
    </source>
</evidence>
<reference evidence="11" key="1">
    <citation type="submission" date="2025-08" db="UniProtKB">
        <authorList>
            <consortium name="RefSeq"/>
        </authorList>
    </citation>
    <scope>IDENTIFICATION</scope>
</reference>
<evidence type="ECO:0000256" key="8">
    <source>
        <dbReference type="PIRNR" id="PIRNR038093"/>
    </source>
</evidence>
<gene>
    <name evidence="11" type="primary">LOC107267066</name>
</gene>
<keyword evidence="5" id="KW-0677">Repeat</keyword>
<dbReference type="Pfam" id="PF00400">
    <property type="entry name" value="WD40"/>
    <property type="match status" value="2"/>
</dbReference>
<keyword evidence="7 8" id="KW-0206">Cytoskeleton</keyword>
<dbReference type="PIRSF" id="PIRSF038093">
    <property type="entry name" value="ARP2/3_su1"/>
    <property type="match status" value="1"/>
</dbReference>
<dbReference type="InterPro" id="IPR036322">
    <property type="entry name" value="WD40_repeat_dom_sf"/>
</dbReference>
<evidence type="ECO:0000256" key="1">
    <source>
        <dbReference type="ARBA" id="ARBA00004245"/>
    </source>
</evidence>
<evidence type="ECO:0000256" key="7">
    <source>
        <dbReference type="ARBA" id="ARBA00023212"/>
    </source>
</evidence>
<organism evidence="10 11">
    <name type="scientific">Cephus cinctus</name>
    <name type="common">Wheat stem sawfly</name>
    <dbReference type="NCBI Taxonomy" id="211228"/>
    <lineage>
        <taxon>Eukaryota</taxon>
        <taxon>Metazoa</taxon>
        <taxon>Ecdysozoa</taxon>
        <taxon>Arthropoda</taxon>
        <taxon>Hexapoda</taxon>
        <taxon>Insecta</taxon>
        <taxon>Pterygota</taxon>
        <taxon>Neoptera</taxon>
        <taxon>Endopterygota</taxon>
        <taxon>Hymenoptera</taxon>
        <taxon>Cephoidea</taxon>
        <taxon>Cephidae</taxon>
        <taxon>Cephus</taxon>
    </lineage>
</organism>
<dbReference type="PANTHER" id="PTHR10709">
    <property type="entry name" value="ACTIN-RELATED PROTEIN 2/3 COMPLEX SUBUNIT 1"/>
    <property type="match status" value="1"/>
</dbReference>
<dbReference type="Gene3D" id="2.130.10.10">
    <property type="entry name" value="YVTN repeat-like/Quinoprotein amine dehydrogenase"/>
    <property type="match status" value="1"/>
</dbReference>
<evidence type="ECO:0000256" key="4">
    <source>
        <dbReference type="ARBA" id="ARBA00022574"/>
    </source>
</evidence>
<evidence type="ECO:0000256" key="5">
    <source>
        <dbReference type="ARBA" id="ARBA00022737"/>
    </source>
</evidence>
<comment type="subcellular location">
    <subcellularLocation>
        <location evidence="1">Cytoplasm</location>
        <location evidence="1">Cytoskeleton</location>
    </subcellularLocation>
</comment>
<keyword evidence="10" id="KW-1185">Reference proteome</keyword>
<dbReference type="SMART" id="SM00320">
    <property type="entry name" value="WD40"/>
    <property type="match status" value="5"/>
</dbReference>
<dbReference type="InterPro" id="IPR017383">
    <property type="entry name" value="ARPC1"/>
</dbReference>
<dbReference type="InterPro" id="IPR015943">
    <property type="entry name" value="WD40/YVTN_repeat-like_dom_sf"/>
</dbReference>
<dbReference type="PROSITE" id="PS50082">
    <property type="entry name" value="WD_REPEATS_2"/>
    <property type="match status" value="1"/>
</dbReference>
<protein>
    <recommendedName>
        <fullName evidence="8">Actin-related protein 2/3 complex subunit</fullName>
    </recommendedName>
</protein>
<name>A0AAJ7BTC7_CEPCN</name>
<feature type="repeat" description="WD" evidence="9">
    <location>
        <begin position="49"/>
        <end position="80"/>
    </location>
</feature>
<dbReference type="PROSITE" id="PS50294">
    <property type="entry name" value="WD_REPEATS_REGION"/>
    <property type="match status" value="1"/>
</dbReference>
<dbReference type="GO" id="GO:0051015">
    <property type="term" value="F:actin filament binding"/>
    <property type="evidence" value="ECO:0007669"/>
    <property type="project" value="TreeGrafter"/>
</dbReference>